<sequence length="538" mass="59430">MKKPMAPTTILYILVGIASLFIPSPTQSHLQPNTDEAFTSIVISQRGLDFVKDLLIEKAVSSIVPLQLPKIEKSIKIPFVGSVHMVLSNTTIYQINVSESYAKLGDAGVSIIVSGATCNLSMNWYYSYSTWLVPVEISDRGTASVQVEGLEVGLTLGLGNQEGTLKLSLLDCGCYVKDISIKLDGGASWLYQGMIDAFEEQIGSAVESAITKKLKEGILKLDTFLQALPKEIPVDDNASLNVTFVNDPLLSNASFGFEINGLFTERKRDPVFGYHHEKSKTSVFCPDLSKMVGISLDEAVFNSASALYYNAAFMQWIVDKVPDQSLLNTAGWRFIVPQLYKKYPNDDMTLNISLSSPPVVIIAENNIDATINVDLIIDVLEAGEVVPVACISLVIRASGLVKVAGNNLTGSVKLNDFTMSLKWSNIGNLRLYLVQVLLSIAITQNKILFCMFINKKFQYRLLLQPVMWTIIQTVFLPYANSHLVQGFPLPVIHGFTLHNANIICSDSRIMVCSDVIYTETNNLSQLLSIWVDKYRLPF</sequence>
<evidence type="ECO:0000259" key="4">
    <source>
        <dbReference type="SMART" id="SM00328"/>
    </source>
</evidence>
<evidence type="ECO:0000259" key="5">
    <source>
        <dbReference type="SMART" id="SM00329"/>
    </source>
</evidence>
<dbReference type="GO" id="GO:0008289">
    <property type="term" value="F:lipid binding"/>
    <property type="evidence" value="ECO:0007669"/>
    <property type="project" value="InterPro"/>
</dbReference>
<dbReference type="Pfam" id="PF02886">
    <property type="entry name" value="LBP_BPI_CETP_C"/>
    <property type="match status" value="1"/>
</dbReference>
<evidence type="ECO:0000256" key="1">
    <source>
        <dbReference type="ARBA" id="ARBA00023180"/>
    </source>
</evidence>
<dbReference type="SUPFAM" id="SSF55394">
    <property type="entry name" value="Bactericidal permeability-increasing protein, BPI"/>
    <property type="match status" value="2"/>
</dbReference>
<dbReference type="Gene3D" id="3.15.10.10">
    <property type="entry name" value="Bactericidal permeability-increasing protein, domain 1"/>
    <property type="match status" value="1"/>
</dbReference>
<dbReference type="Proteomes" id="UP001459277">
    <property type="component" value="Unassembled WGS sequence"/>
</dbReference>
<dbReference type="PANTHER" id="PTHR46801:SF6">
    <property type="entry name" value="LIPID-BINDING SERUM GLYCOPROTEIN C-TERMINAL DOMAIN-CONTAINING PROTEIN"/>
    <property type="match status" value="1"/>
</dbReference>
<dbReference type="InterPro" id="IPR045897">
    <property type="entry name" value="BPI/LBP_pln"/>
</dbReference>
<dbReference type="EMBL" id="JAZDWU010000005">
    <property type="protein sequence ID" value="KAL0001563.1"/>
    <property type="molecule type" value="Genomic_DNA"/>
</dbReference>
<dbReference type="Pfam" id="PF01273">
    <property type="entry name" value="LBP_BPI_CETP"/>
    <property type="match status" value="1"/>
</dbReference>
<keyword evidence="1" id="KW-0325">Glycoprotein</keyword>
<evidence type="ECO:0008006" key="8">
    <source>
        <dbReference type="Google" id="ProtNLM"/>
    </source>
</evidence>
<dbReference type="FunFam" id="3.15.10.10:FF:000001">
    <property type="entry name" value="phospholipid transfer protein-like"/>
    <property type="match status" value="1"/>
</dbReference>
<reference evidence="6 7" key="1">
    <citation type="submission" date="2024-01" db="EMBL/GenBank/DDBJ databases">
        <title>A telomere-to-telomere, gap-free genome of sweet tea (Lithocarpus litseifolius).</title>
        <authorList>
            <person name="Zhou J."/>
        </authorList>
    </citation>
    <scope>NUCLEOTIDE SEQUENCE [LARGE SCALE GENOMIC DNA]</scope>
    <source>
        <strain evidence="6">Zhou-2022a</strain>
        <tissue evidence="6">Leaf</tissue>
    </source>
</reference>
<dbReference type="PIRSF" id="PIRSF002417">
    <property type="entry name" value="Lipid_binding_protein"/>
    <property type="match status" value="1"/>
</dbReference>
<dbReference type="InterPro" id="IPR017942">
    <property type="entry name" value="Lipid-bd_serum_glycop_N"/>
</dbReference>
<gene>
    <name evidence="6" type="ORF">SO802_015344</name>
</gene>
<name>A0AAW2CTE7_9ROSI</name>
<dbReference type="InterPro" id="IPR017943">
    <property type="entry name" value="Bactericidal_perm-incr_a/b_dom"/>
</dbReference>
<feature type="signal peptide" evidence="3">
    <location>
        <begin position="1"/>
        <end position="28"/>
    </location>
</feature>
<dbReference type="AlphaFoldDB" id="A0AAW2CTE7"/>
<protein>
    <recommendedName>
        <fullName evidence="8">BPI protein</fullName>
    </recommendedName>
</protein>
<feature type="chain" id="PRO_5043732897" description="BPI protein" evidence="3">
    <location>
        <begin position="29"/>
        <end position="538"/>
    </location>
</feature>
<dbReference type="GO" id="GO:0005615">
    <property type="term" value="C:extracellular space"/>
    <property type="evidence" value="ECO:0007669"/>
    <property type="project" value="InterPro"/>
</dbReference>
<dbReference type="CDD" id="cd00026">
    <property type="entry name" value="BPI2"/>
    <property type="match status" value="1"/>
</dbReference>
<feature type="domain" description="Lipid-binding serum glycoprotein N-terminal" evidence="4">
    <location>
        <begin position="43"/>
        <end position="268"/>
    </location>
</feature>
<feature type="domain" description="Lipid-binding serum glycoprotein C-terminal" evidence="5">
    <location>
        <begin position="286"/>
        <end position="513"/>
    </location>
</feature>
<evidence type="ECO:0000256" key="2">
    <source>
        <dbReference type="ARBA" id="ARBA00060933"/>
    </source>
</evidence>
<dbReference type="Gene3D" id="3.15.20.10">
    <property type="entry name" value="Bactericidal permeability-increasing protein, domain 2"/>
    <property type="match status" value="1"/>
</dbReference>
<accession>A0AAW2CTE7</accession>
<comment type="similarity">
    <text evidence="2">Belongs to the BPI/LBP/Plunc superfamily. BPI/LBP (TC 1.C.40) family.</text>
</comment>
<evidence type="ECO:0000256" key="3">
    <source>
        <dbReference type="SAM" id="SignalP"/>
    </source>
</evidence>
<dbReference type="InterPro" id="IPR001124">
    <property type="entry name" value="Lipid-bd_serum_glycop_C"/>
</dbReference>
<dbReference type="SMART" id="SM00328">
    <property type="entry name" value="BPI1"/>
    <property type="match status" value="1"/>
</dbReference>
<dbReference type="SMART" id="SM00329">
    <property type="entry name" value="BPI2"/>
    <property type="match status" value="1"/>
</dbReference>
<dbReference type="PANTHER" id="PTHR46801">
    <property type="entry name" value="OS06G0309200 PROTEIN"/>
    <property type="match status" value="1"/>
</dbReference>
<organism evidence="6 7">
    <name type="scientific">Lithocarpus litseifolius</name>
    <dbReference type="NCBI Taxonomy" id="425828"/>
    <lineage>
        <taxon>Eukaryota</taxon>
        <taxon>Viridiplantae</taxon>
        <taxon>Streptophyta</taxon>
        <taxon>Embryophyta</taxon>
        <taxon>Tracheophyta</taxon>
        <taxon>Spermatophyta</taxon>
        <taxon>Magnoliopsida</taxon>
        <taxon>eudicotyledons</taxon>
        <taxon>Gunneridae</taxon>
        <taxon>Pentapetalae</taxon>
        <taxon>rosids</taxon>
        <taxon>fabids</taxon>
        <taxon>Fagales</taxon>
        <taxon>Fagaceae</taxon>
        <taxon>Lithocarpus</taxon>
    </lineage>
</organism>
<dbReference type="InterPro" id="IPR030675">
    <property type="entry name" value="BPI/LBP"/>
</dbReference>
<keyword evidence="3" id="KW-0732">Signal</keyword>
<dbReference type="CDD" id="cd00025">
    <property type="entry name" value="BPI1"/>
    <property type="match status" value="1"/>
</dbReference>
<evidence type="ECO:0000313" key="7">
    <source>
        <dbReference type="Proteomes" id="UP001459277"/>
    </source>
</evidence>
<comment type="caution">
    <text evidence="6">The sequence shown here is derived from an EMBL/GenBank/DDBJ whole genome shotgun (WGS) entry which is preliminary data.</text>
</comment>
<evidence type="ECO:0000313" key="6">
    <source>
        <dbReference type="EMBL" id="KAL0001563.1"/>
    </source>
</evidence>
<keyword evidence="7" id="KW-1185">Reference proteome</keyword>
<proteinExistence type="inferred from homology"/>